<accession>A0A669PBF3</accession>
<keyword evidence="1" id="KW-0472">Membrane</keyword>
<proteinExistence type="predicted"/>
<dbReference type="AlphaFoldDB" id="A0A669PBF3"/>
<keyword evidence="1" id="KW-0812">Transmembrane</keyword>
<evidence type="ECO:0000313" key="2">
    <source>
        <dbReference type="Ensembl" id="ENSPCLP00000003723.1"/>
    </source>
</evidence>
<name>A0A669PBF3_PHACC</name>
<reference evidence="2" key="1">
    <citation type="submission" date="2025-08" db="UniProtKB">
        <authorList>
            <consortium name="Ensembl"/>
        </authorList>
    </citation>
    <scope>IDENTIFICATION</scope>
</reference>
<evidence type="ECO:0000313" key="3">
    <source>
        <dbReference type="Proteomes" id="UP000472261"/>
    </source>
</evidence>
<dbReference type="Ensembl" id="ENSPCLT00000005203.1">
    <property type="protein sequence ID" value="ENSPCLP00000003723.1"/>
    <property type="gene ID" value="ENSPCLG00000003258.1"/>
</dbReference>
<sequence>MLEHSACTVQLQMTTLAYCCPYINAIFTRFLSSGKQCDVRCEIMSLHSGFSCSLYRLSTWPFCDSLLSPIFDALSQLLSQPCPAFFYHNGTYCLCKVKGVWCGQAREILLSAWKSLSFFILSMTHVTYFCVLVSFLRLCAL</sequence>
<organism evidence="2 3">
    <name type="scientific">Phasianus colchicus</name>
    <name type="common">Common pheasant</name>
    <dbReference type="NCBI Taxonomy" id="9054"/>
    <lineage>
        <taxon>Eukaryota</taxon>
        <taxon>Metazoa</taxon>
        <taxon>Chordata</taxon>
        <taxon>Craniata</taxon>
        <taxon>Vertebrata</taxon>
        <taxon>Euteleostomi</taxon>
        <taxon>Archelosauria</taxon>
        <taxon>Archosauria</taxon>
        <taxon>Dinosauria</taxon>
        <taxon>Saurischia</taxon>
        <taxon>Theropoda</taxon>
        <taxon>Coelurosauria</taxon>
        <taxon>Aves</taxon>
        <taxon>Neognathae</taxon>
        <taxon>Galloanserae</taxon>
        <taxon>Galliformes</taxon>
        <taxon>Phasianidae</taxon>
        <taxon>Phasianinae</taxon>
        <taxon>Phasianus</taxon>
    </lineage>
</organism>
<feature type="transmembrane region" description="Helical" evidence="1">
    <location>
        <begin position="116"/>
        <end position="136"/>
    </location>
</feature>
<protein>
    <submittedName>
        <fullName evidence="2">Uncharacterized protein</fullName>
    </submittedName>
</protein>
<evidence type="ECO:0000256" key="1">
    <source>
        <dbReference type="SAM" id="Phobius"/>
    </source>
</evidence>
<keyword evidence="3" id="KW-1185">Reference proteome</keyword>
<dbReference type="Proteomes" id="UP000472261">
    <property type="component" value="Unplaced"/>
</dbReference>
<keyword evidence="1" id="KW-1133">Transmembrane helix</keyword>
<reference evidence="2" key="2">
    <citation type="submission" date="2025-09" db="UniProtKB">
        <authorList>
            <consortium name="Ensembl"/>
        </authorList>
    </citation>
    <scope>IDENTIFICATION</scope>
</reference>